<reference evidence="3" key="1">
    <citation type="submission" date="2020-03" db="EMBL/GenBank/DDBJ databases">
        <title>The deep terrestrial virosphere.</title>
        <authorList>
            <person name="Holmfeldt K."/>
            <person name="Nilsson E."/>
            <person name="Simone D."/>
            <person name="Lopez-Fernandez M."/>
            <person name="Wu X."/>
            <person name="de Brujin I."/>
            <person name="Lundin D."/>
            <person name="Andersson A."/>
            <person name="Bertilsson S."/>
            <person name="Dopson M."/>
        </authorList>
    </citation>
    <scope>NUCLEOTIDE SEQUENCE</scope>
    <source>
        <strain evidence="3">MM415A01152</strain>
        <strain evidence="2">MM415B01692</strain>
    </source>
</reference>
<proteinExistence type="predicted"/>
<evidence type="ECO:0000313" key="2">
    <source>
        <dbReference type="EMBL" id="QJA57173.1"/>
    </source>
</evidence>
<gene>
    <name evidence="3" type="ORF">MM415A01152_0011</name>
    <name evidence="2" type="ORF">MM415B01692_0004</name>
</gene>
<evidence type="ECO:0008006" key="4">
    <source>
        <dbReference type="Google" id="ProtNLM"/>
    </source>
</evidence>
<feature type="region of interest" description="Disordered" evidence="1">
    <location>
        <begin position="588"/>
        <end position="608"/>
    </location>
</feature>
<sequence>MSYQPSQVELDAISLIKNEKTEWGEMQTYLTENISFNCRNIIKRAKKNYFSIFDNPYDPITNRKKLYIPLTRDMVETTVKNIDIDTKDIGVKAKKPDTYRLAIMTRYILSCFLDKMRFGQILNRIIRRQSVEGVAVLKRTLTTSKVIISLLENLNFYTDPSANYLSESEGNIEDNWLTINEANQNGKWEQLDEIIGQTSIERTPNIRETTNIPYIQVTERWGLIPKSFLTTNPKDKNDYLEGVIIATGLDSNPVVQLIAENTSGLRPYKEFRAKTYDGRWLGLGIGEDLFDIQSYMNEVFNTRLNTNRIKQLGLFQIRKGSGITPQMLKSLYSGGGVQVSRIGTDIAELNTGDISPTSYKDEDQGYLWAQRMTGAWEIGRGENLPASQPATTAVLQDRGMKSGFSLQQEELGFSISQFIEELLLPSLFDTLKDGDIQRITGDPKELQVLDEAYIDNRTNEEIIKFHKKNGYYPSKDEIEYTKQKIRSVYRKQGKDRWINIKKKLFSSENLVDSIEVFVTGESFNKMVLSQQLNDLLLNYSNVAGVNIDSDKIVAEILDLMGLSSQRFLRSQEEIEKMQQQQLALAQVGQAEQAGQGPTPGGRPMTGLNAETNKIADIGTARGQGMAMVPSM</sequence>
<dbReference type="EMBL" id="MT141258">
    <property type="protein sequence ID" value="QJA57173.1"/>
    <property type="molecule type" value="Genomic_DNA"/>
</dbReference>
<dbReference type="AlphaFoldDB" id="A0A6M3K8C6"/>
<evidence type="ECO:0000313" key="3">
    <source>
        <dbReference type="EMBL" id="QJA78047.1"/>
    </source>
</evidence>
<dbReference type="EMBL" id="MT142317">
    <property type="protein sequence ID" value="QJA78047.1"/>
    <property type="molecule type" value="Genomic_DNA"/>
</dbReference>
<name>A0A6M3K8C6_9ZZZZ</name>
<accession>A0A6M3K8C6</accession>
<protein>
    <recommendedName>
        <fullName evidence="4">Portal protein</fullName>
    </recommendedName>
</protein>
<evidence type="ECO:0000256" key="1">
    <source>
        <dbReference type="SAM" id="MobiDB-lite"/>
    </source>
</evidence>
<organism evidence="3">
    <name type="scientific">viral metagenome</name>
    <dbReference type="NCBI Taxonomy" id="1070528"/>
    <lineage>
        <taxon>unclassified sequences</taxon>
        <taxon>metagenomes</taxon>
        <taxon>organismal metagenomes</taxon>
    </lineage>
</organism>